<sequence>MKFPYTYSAKIAQFPYKFYRENNWIYKYYVYGIITSLPVFIYIHNLGRNI</sequence>
<dbReference type="AlphaFoldDB" id="A0A482VPI4"/>
<dbReference type="OrthoDB" id="6067390at2759"/>
<keyword evidence="1" id="KW-0472">Membrane</keyword>
<evidence type="ECO:0000256" key="1">
    <source>
        <dbReference type="SAM" id="Phobius"/>
    </source>
</evidence>
<evidence type="ECO:0000313" key="3">
    <source>
        <dbReference type="Proteomes" id="UP000292052"/>
    </source>
</evidence>
<name>A0A482VPI4_ASBVE</name>
<accession>A0A482VPI4</accession>
<keyword evidence="3" id="KW-1185">Reference proteome</keyword>
<proteinExistence type="predicted"/>
<feature type="transmembrane region" description="Helical" evidence="1">
    <location>
        <begin position="28"/>
        <end position="47"/>
    </location>
</feature>
<evidence type="ECO:0000313" key="2">
    <source>
        <dbReference type="EMBL" id="RZC34624.1"/>
    </source>
</evidence>
<reference evidence="2 3" key="1">
    <citation type="submission" date="2017-03" db="EMBL/GenBank/DDBJ databases">
        <title>Genome of the blue death feigning beetle - Asbolus verrucosus.</title>
        <authorList>
            <person name="Rider S.D."/>
        </authorList>
    </citation>
    <scope>NUCLEOTIDE SEQUENCE [LARGE SCALE GENOMIC DNA]</scope>
    <source>
        <strain evidence="2">Butters</strain>
        <tissue evidence="2">Head and leg muscle</tissue>
    </source>
</reference>
<keyword evidence="1" id="KW-1133">Transmembrane helix</keyword>
<comment type="caution">
    <text evidence="2">The sequence shown here is derived from an EMBL/GenBank/DDBJ whole genome shotgun (WGS) entry which is preliminary data.</text>
</comment>
<gene>
    <name evidence="2" type="ORF">BDFB_002516</name>
</gene>
<dbReference type="EMBL" id="QDEB01078449">
    <property type="protein sequence ID" value="RZC34624.1"/>
    <property type="molecule type" value="Genomic_DNA"/>
</dbReference>
<organism evidence="2 3">
    <name type="scientific">Asbolus verrucosus</name>
    <name type="common">Desert ironclad beetle</name>
    <dbReference type="NCBI Taxonomy" id="1661398"/>
    <lineage>
        <taxon>Eukaryota</taxon>
        <taxon>Metazoa</taxon>
        <taxon>Ecdysozoa</taxon>
        <taxon>Arthropoda</taxon>
        <taxon>Hexapoda</taxon>
        <taxon>Insecta</taxon>
        <taxon>Pterygota</taxon>
        <taxon>Neoptera</taxon>
        <taxon>Endopterygota</taxon>
        <taxon>Coleoptera</taxon>
        <taxon>Polyphaga</taxon>
        <taxon>Cucujiformia</taxon>
        <taxon>Tenebrionidae</taxon>
        <taxon>Pimeliinae</taxon>
        <taxon>Asbolus</taxon>
    </lineage>
</organism>
<dbReference type="Proteomes" id="UP000292052">
    <property type="component" value="Unassembled WGS sequence"/>
</dbReference>
<keyword evidence="1" id="KW-0812">Transmembrane</keyword>
<protein>
    <submittedName>
        <fullName evidence="2">Uncharacterized protein</fullName>
    </submittedName>
</protein>